<dbReference type="Proteomes" id="UP000516422">
    <property type="component" value="Chromosome"/>
</dbReference>
<evidence type="ECO:0000313" key="2">
    <source>
        <dbReference type="EMBL" id="QNT96664.1"/>
    </source>
</evidence>
<reference evidence="2 3" key="1">
    <citation type="submission" date="2020-04" db="EMBL/GenBank/DDBJ databases">
        <title>Characterization and engineering of Streptomyces griseofuscus DSM40191 as a potential heterologous host for expression of BGCs.</title>
        <authorList>
            <person name="Gren T."/>
            <person name="Whitford C.M."/>
            <person name="Mohite O.S."/>
            <person name="Joergensen T.S."/>
            <person name="Nielsen J.B."/>
            <person name="Lee S.Y."/>
            <person name="Weber T."/>
        </authorList>
    </citation>
    <scope>NUCLEOTIDE SEQUENCE [LARGE SCALE GENOMIC DNA]</scope>
    <source>
        <strain evidence="2 3">DSM 40191</strain>
    </source>
</reference>
<dbReference type="KEGG" id="sgf:HEP81_06429"/>
<evidence type="ECO:0000313" key="3">
    <source>
        <dbReference type="Proteomes" id="UP000516422"/>
    </source>
</evidence>
<accession>A0A7H1Q8N4</accession>
<dbReference type="AlphaFoldDB" id="A0A7H1Q8N4"/>
<gene>
    <name evidence="2" type="ORF">HEP81_06429</name>
</gene>
<organism evidence="2 3">
    <name type="scientific">Streptomyces griseofuscus</name>
    <dbReference type="NCBI Taxonomy" id="146922"/>
    <lineage>
        <taxon>Bacteria</taxon>
        <taxon>Bacillati</taxon>
        <taxon>Actinomycetota</taxon>
        <taxon>Actinomycetes</taxon>
        <taxon>Kitasatosporales</taxon>
        <taxon>Streptomycetaceae</taxon>
        <taxon>Streptomyces</taxon>
    </lineage>
</organism>
<feature type="transmembrane region" description="Helical" evidence="1">
    <location>
        <begin position="71"/>
        <end position="92"/>
    </location>
</feature>
<protein>
    <submittedName>
        <fullName evidence="2">Uncharacterized protein</fullName>
    </submittedName>
</protein>
<keyword evidence="1" id="KW-0472">Membrane</keyword>
<name>A0A7H1Q8N4_9ACTN</name>
<dbReference type="EMBL" id="CP051006">
    <property type="protein sequence ID" value="QNT96664.1"/>
    <property type="molecule type" value="Genomic_DNA"/>
</dbReference>
<keyword evidence="1" id="KW-1133">Transmembrane helix</keyword>
<feature type="transmembrane region" description="Helical" evidence="1">
    <location>
        <begin position="98"/>
        <end position="123"/>
    </location>
</feature>
<evidence type="ECO:0000256" key="1">
    <source>
        <dbReference type="SAM" id="Phobius"/>
    </source>
</evidence>
<proteinExistence type="predicted"/>
<sequence>MTRAAVPDPSRIRPRPSERRQGIVPFRPRLSNVEVMEHSDDTRARVASPRPPTTATTVAYDHEWAGEMRTALRCAAALLALLLCIDGAAGSLTWWRGLLWSALALLLLLVLYPAKVSAGDGWLASRRLLRTRRVQTDLLVAVRPLDGVNQRLVLRDLLGNRVEIDPEVLVRNPALWHRLDDGARHSLAGGTLRCGTTALDRLARRLDRETALAVFRASGLE</sequence>
<keyword evidence="1" id="KW-0812">Transmembrane</keyword>